<evidence type="ECO:0000256" key="2">
    <source>
        <dbReference type="ARBA" id="ARBA00022827"/>
    </source>
</evidence>
<dbReference type="Proteomes" id="UP000000753">
    <property type="component" value="Chromosome"/>
</dbReference>
<accession>B8CNZ6</accession>
<keyword evidence="4" id="KW-1185">Reference proteome</keyword>
<dbReference type="KEGG" id="swp:swp_2499"/>
<dbReference type="SUPFAM" id="SSF55103">
    <property type="entry name" value="FAD-linked oxidases, C-terminal domain"/>
    <property type="match status" value="1"/>
</dbReference>
<keyword evidence="2" id="KW-0274">FAD</keyword>
<dbReference type="STRING" id="225849.swp_2499"/>
<dbReference type="GO" id="GO:0003824">
    <property type="term" value="F:catalytic activity"/>
    <property type="evidence" value="ECO:0007669"/>
    <property type="project" value="InterPro"/>
</dbReference>
<dbReference type="InterPro" id="IPR016164">
    <property type="entry name" value="FAD-linked_Oxase-like_C"/>
</dbReference>
<keyword evidence="1" id="KW-0285">Flavoprotein</keyword>
<evidence type="ECO:0000313" key="3">
    <source>
        <dbReference type="EMBL" id="ACJ29240.1"/>
    </source>
</evidence>
<organism evidence="3 4">
    <name type="scientific">Shewanella piezotolerans (strain WP3 / JCM 13877)</name>
    <dbReference type="NCBI Taxonomy" id="225849"/>
    <lineage>
        <taxon>Bacteria</taxon>
        <taxon>Pseudomonadati</taxon>
        <taxon>Pseudomonadota</taxon>
        <taxon>Gammaproteobacteria</taxon>
        <taxon>Alteromonadales</taxon>
        <taxon>Shewanellaceae</taxon>
        <taxon>Shewanella</taxon>
    </lineage>
</organism>
<protein>
    <submittedName>
        <fullName evidence="3">FAD-binding protein</fullName>
    </submittedName>
</protein>
<dbReference type="HOGENOM" id="CLU_3221991_0_0_6"/>
<proteinExistence type="predicted"/>
<sequence>MPYRVNVEQQRRLLSAEEPHWSVVDKIKKALDPNNIIAPGRYNP</sequence>
<gene>
    <name evidence="3" type="ordered locus">swp_2499</name>
</gene>
<dbReference type="AlphaFoldDB" id="B8CNZ6"/>
<dbReference type="GO" id="GO:0050660">
    <property type="term" value="F:flavin adenine dinucleotide binding"/>
    <property type="evidence" value="ECO:0007669"/>
    <property type="project" value="InterPro"/>
</dbReference>
<evidence type="ECO:0000256" key="1">
    <source>
        <dbReference type="ARBA" id="ARBA00022630"/>
    </source>
</evidence>
<evidence type="ECO:0000313" key="4">
    <source>
        <dbReference type="Proteomes" id="UP000000753"/>
    </source>
</evidence>
<dbReference type="EMBL" id="CP000472">
    <property type="protein sequence ID" value="ACJ29240.1"/>
    <property type="molecule type" value="Genomic_DNA"/>
</dbReference>
<name>B8CNZ6_SHEPW</name>
<reference evidence="3 4" key="1">
    <citation type="journal article" date="2008" name="PLoS ONE">
        <title>Environmental adaptation: genomic analysis of the piezotolerant and psychrotolerant deep-sea iron reducing bacterium Shewanella piezotolerans WP3.</title>
        <authorList>
            <person name="Wang F."/>
            <person name="Wang J."/>
            <person name="Jian H."/>
            <person name="Zhang B."/>
            <person name="Li S."/>
            <person name="Wang F."/>
            <person name="Zeng X."/>
            <person name="Gao L."/>
            <person name="Bartlett D.H."/>
            <person name="Yu J."/>
            <person name="Hu S."/>
            <person name="Xiao X."/>
        </authorList>
    </citation>
    <scope>NUCLEOTIDE SEQUENCE [LARGE SCALE GENOMIC DNA]</scope>
    <source>
        <strain evidence="4">WP3 / JCM 13877</strain>
    </source>
</reference>
<dbReference type="Gene3D" id="1.10.45.10">
    <property type="entry name" value="Vanillyl-alcohol Oxidase, Chain A, domain 4"/>
    <property type="match status" value="1"/>
</dbReference>
<dbReference type="InterPro" id="IPR016171">
    <property type="entry name" value="Vanillyl_alc_oxidase_C-sub2"/>
</dbReference>